<dbReference type="EMBL" id="BAABME010001526">
    <property type="protein sequence ID" value="GAA0150090.1"/>
    <property type="molecule type" value="Genomic_DNA"/>
</dbReference>
<keyword evidence="7" id="KW-1185">Reference proteome</keyword>
<dbReference type="Gene3D" id="2.60.40.420">
    <property type="entry name" value="Cupredoxins - blue copper proteins"/>
    <property type="match status" value="1"/>
</dbReference>
<accession>A0AAV3PFJ0</accession>
<feature type="domain" description="Phytocyanin" evidence="5">
    <location>
        <begin position="29"/>
        <end position="129"/>
    </location>
</feature>
<feature type="chain" id="PRO_5043898581" description="Phytocyanin domain-containing protein" evidence="4">
    <location>
        <begin position="26"/>
        <end position="232"/>
    </location>
</feature>
<dbReference type="CDD" id="cd04216">
    <property type="entry name" value="Phytocyanin"/>
    <property type="match status" value="1"/>
</dbReference>
<feature type="region of interest" description="Disordered" evidence="3">
    <location>
        <begin position="128"/>
        <end position="212"/>
    </location>
</feature>
<dbReference type="GO" id="GO:0005886">
    <property type="term" value="C:plasma membrane"/>
    <property type="evidence" value="ECO:0007669"/>
    <property type="project" value="TreeGrafter"/>
</dbReference>
<protein>
    <recommendedName>
        <fullName evidence="5">Phytocyanin domain-containing protein</fullName>
    </recommendedName>
</protein>
<organism evidence="6 7">
    <name type="scientific">Lithospermum erythrorhizon</name>
    <name type="common">Purple gromwell</name>
    <name type="synonym">Lithospermum officinale var. erythrorhizon</name>
    <dbReference type="NCBI Taxonomy" id="34254"/>
    <lineage>
        <taxon>Eukaryota</taxon>
        <taxon>Viridiplantae</taxon>
        <taxon>Streptophyta</taxon>
        <taxon>Embryophyta</taxon>
        <taxon>Tracheophyta</taxon>
        <taxon>Spermatophyta</taxon>
        <taxon>Magnoliopsida</taxon>
        <taxon>eudicotyledons</taxon>
        <taxon>Gunneridae</taxon>
        <taxon>Pentapetalae</taxon>
        <taxon>asterids</taxon>
        <taxon>lamiids</taxon>
        <taxon>Boraginales</taxon>
        <taxon>Boraginaceae</taxon>
        <taxon>Boraginoideae</taxon>
        <taxon>Lithospermeae</taxon>
        <taxon>Lithospermum</taxon>
    </lineage>
</organism>
<evidence type="ECO:0000313" key="7">
    <source>
        <dbReference type="Proteomes" id="UP001454036"/>
    </source>
</evidence>
<evidence type="ECO:0000256" key="3">
    <source>
        <dbReference type="SAM" id="MobiDB-lite"/>
    </source>
</evidence>
<dbReference type="AlphaFoldDB" id="A0AAV3PFJ0"/>
<evidence type="ECO:0000259" key="5">
    <source>
        <dbReference type="PROSITE" id="PS51485"/>
    </source>
</evidence>
<sequence>MAGQKTSNIALAIVLLSMAIPGHMAAAIHHHVVGDDKGWDISSDLATWASGRVFKVGDNIWFDKTASQESLVELESVNEFSSCDLTNPIKMYTEGINKVSLDGEGSRYFISGDSGSCKKGLKLHINVHPNKEEENNEEDGISTEYKDATNPHGSNEDEDIPDVPEPTPSPKPKPKPPHKAPPPEEFEPDVAPDSPPEPIFPPPEFSPPTPSSSTLVYGHFFAMVVAGCWIVI</sequence>
<dbReference type="Pfam" id="PF02298">
    <property type="entry name" value="Cu_bind_like"/>
    <property type="match status" value="1"/>
</dbReference>
<keyword evidence="2" id="KW-0325">Glycoprotein</keyword>
<dbReference type="SUPFAM" id="SSF49503">
    <property type="entry name" value="Cupredoxins"/>
    <property type="match status" value="1"/>
</dbReference>
<name>A0AAV3PFJ0_LITER</name>
<dbReference type="InterPro" id="IPR003245">
    <property type="entry name" value="Phytocyanin_dom"/>
</dbReference>
<dbReference type="InterPro" id="IPR008972">
    <property type="entry name" value="Cupredoxin"/>
</dbReference>
<feature type="signal peptide" evidence="4">
    <location>
        <begin position="1"/>
        <end position="25"/>
    </location>
</feature>
<evidence type="ECO:0000256" key="4">
    <source>
        <dbReference type="SAM" id="SignalP"/>
    </source>
</evidence>
<evidence type="ECO:0000256" key="1">
    <source>
        <dbReference type="ARBA" id="ARBA00023157"/>
    </source>
</evidence>
<dbReference type="GO" id="GO:0009055">
    <property type="term" value="F:electron transfer activity"/>
    <property type="evidence" value="ECO:0007669"/>
    <property type="project" value="InterPro"/>
</dbReference>
<dbReference type="FunFam" id="2.60.40.420:FF:000034">
    <property type="entry name" value="Cupredoxin superfamily protein"/>
    <property type="match status" value="1"/>
</dbReference>
<dbReference type="Proteomes" id="UP001454036">
    <property type="component" value="Unassembled WGS sequence"/>
</dbReference>
<gene>
    <name evidence="6" type="ORF">LIER_09107</name>
</gene>
<proteinExistence type="predicted"/>
<dbReference type="InterPro" id="IPR039391">
    <property type="entry name" value="Phytocyanin-like"/>
</dbReference>
<reference evidence="6 7" key="1">
    <citation type="submission" date="2024-01" db="EMBL/GenBank/DDBJ databases">
        <title>The complete chloroplast genome sequence of Lithospermum erythrorhizon: insights into the phylogenetic relationship among Boraginaceae species and the maternal lineages of purple gromwells.</title>
        <authorList>
            <person name="Okada T."/>
            <person name="Watanabe K."/>
        </authorList>
    </citation>
    <scope>NUCLEOTIDE SEQUENCE [LARGE SCALE GENOMIC DNA]</scope>
</reference>
<dbReference type="PANTHER" id="PTHR33021:SF31">
    <property type="entry name" value="OS02G0720100 PROTEIN"/>
    <property type="match status" value="1"/>
</dbReference>
<keyword evidence="1" id="KW-1015">Disulfide bond</keyword>
<feature type="compositionally biased region" description="Pro residues" evidence="3">
    <location>
        <begin position="193"/>
        <end position="210"/>
    </location>
</feature>
<evidence type="ECO:0000313" key="6">
    <source>
        <dbReference type="EMBL" id="GAA0150090.1"/>
    </source>
</evidence>
<keyword evidence="4" id="KW-0732">Signal</keyword>
<comment type="caution">
    <text evidence="6">The sequence shown here is derived from an EMBL/GenBank/DDBJ whole genome shotgun (WGS) entry which is preliminary data.</text>
</comment>
<evidence type="ECO:0000256" key="2">
    <source>
        <dbReference type="ARBA" id="ARBA00023180"/>
    </source>
</evidence>
<dbReference type="PROSITE" id="PS51485">
    <property type="entry name" value="PHYTOCYANIN"/>
    <property type="match status" value="1"/>
</dbReference>
<dbReference type="PANTHER" id="PTHR33021">
    <property type="entry name" value="BLUE COPPER PROTEIN"/>
    <property type="match status" value="1"/>
</dbReference>